<sequence>MAGRPLAAHLRARAPGLTARVVDRLLAELPVYAELPQEEIAGDVAGIVQHTLRQFADVLERRCPAGPGDFARQRDSAAQRAEEGVPLDAILTAYQIGTAMAWDELAGGARPSDLADYQEALAHLMDFQRWLTSAVSGAYLEVRQILDSQEHGGRHALLRALLDGAPLDGIAHRPAARYAVLVLALAPHPDERKAGQRARVAARRKIRRIRTALDEAADEPALAHLDTTGGTALLPFADAPPWDVLRGLAARAAKLADTAVTAAADVAGPAGVPAAVAQCAEVLDVVRRTGRPPGLYRLADVLLDYQLSRPSGALPGLAALLDPLDRKPELLRTLECYLASALDRRRAGAALHVHPNTVTYRVRRIRELTGLDPARPGDAQLAGAALVARRALRPP</sequence>
<keyword evidence="4" id="KW-1185">Reference proteome</keyword>
<gene>
    <name evidence="3" type="ORF">ACFQZM_39575</name>
</gene>
<organism evidence="3 4">
    <name type="scientific">Actinomadura fibrosa</name>
    <dbReference type="NCBI Taxonomy" id="111802"/>
    <lineage>
        <taxon>Bacteria</taxon>
        <taxon>Bacillati</taxon>
        <taxon>Actinomycetota</taxon>
        <taxon>Actinomycetes</taxon>
        <taxon>Streptosporangiales</taxon>
        <taxon>Thermomonosporaceae</taxon>
        <taxon>Actinomadura</taxon>
    </lineage>
</organism>
<dbReference type="InterPro" id="IPR025751">
    <property type="entry name" value="RsbRD_N_dom"/>
</dbReference>
<dbReference type="InterPro" id="IPR025736">
    <property type="entry name" value="PucR_C-HTH_dom"/>
</dbReference>
<dbReference type="PANTHER" id="PTHR33744:SF1">
    <property type="entry name" value="DNA-BINDING TRANSCRIPTIONAL ACTIVATOR ADER"/>
    <property type="match status" value="1"/>
</dbReference>
<dbReference type="RefSeq" id="WP_378325365.1">
    <property type="nucleotide sequence ID" value="NZ_JBHTGP010000018.1"/>
</dbReference>
<comment type="caution">
    <text evidence="3">The sequence shown here is derived from an EMBL/GenBank/DDBJ whole genome shotgun (WGS) entry which is preliminary data.</text>
</comment>
<evidence type="ECO:0000259" key="1">
    <source>
        <dbReference type="Pfam" id="PF13556"/>
    </source>
</evidence>
<dbReference type="InterPro" id="IPR042070">
    <property type="entry name" value="PucR_C-HTH_sf"/>
</dbReference>
<name>A0ABW2XWY4_9ACTN</name>
<dbReference type="Pfam" id="PF14361">
    <property type="entry name" value="RsbRD_N"/>
    <property type="match status" value="1"/>
</dbReference>
<evidence type="ECO:0000313" key="4">
    <source>
        <dbReference type="Proteomes" id="UP001597063"/>
    </source>
</evidence>
<dbReference type="PANTHER" id="PTHR33744">
    <property type="entry name" value="CARBOHYDRATE DIACID REGULATOR"/>
    <property type="match status" value="1"/>
</dbReference>
<feature type="domain" description="PucR C-terminal helix-turn-helix" evidence="1">
    <location>
        <begin position="330"/>
        <end position="386"/>
    </location>
</feature>
<dbReference type="Pfam" id="PF13556">
    <property type="entry name" value="HTH_30"/>
    <property type="match status" value="1"/>
</dbReference>
<dbReference type="EMBL" id="JBHTGP010000018">
    <property type="protein sequence ID" value="MFD0690644.1"/>
    <property type="molecule type" value="Genomic_DNA"/>
</dbReference>
<evidence type="ECO:0000313" key="3">
    <source>
        <dbReference type="EMBL" id="MFD0690644.1"/>
    </source>
</evidence>
<reference evidence="4" key="1">
    <citation type="journal article" date="2019" name="Int. J. Syst. Evol. Microbiol.">
        <title>The Global Catalogue of Microorganisms (GCM) 10K type strain sequencing project: providing services to taxonomists for standard genome sequencing and annotation.</title>
        <authorList>
            <consortium name="The Broad Institute Genomics Platform"/>
            <consortium name="The Broad Institute Genome Sequencing Center for Infectious Disease"/>
            <person name="Wu L."/>
            <person name="Ma J."/>
        </authorList>
    </citation>
    <scope>NUCLEOTIDE SEQUENCE [LARGE SCALE GENOMIC DNA]</scope>
    <source>
        <strain evidence="4">JCM 9371</strain>
    </source>
</reference>
<evidence type="ECO:0000259" key="2">
    <source>
        <dbReference type="Pfam" id="PF14361"/>
    </source>
</evidence>
<accession>A0ABW2XWY4</accession>
<dbReference type="Proteomes" id="UP001597063">
    <property type="component" value="Unassembled WGS sequence"/>
</dbReference>
<feature type="domain" description="RsbT co-antagonist protein RsbRD N-terminal" evidence="2">
    <location>
        <begin position="15"/>
        <end position="150"/>
    </location>
</feature>
<proteinExistence type="predicted"/>
<protein>
    <submittedName>
        <fullName evidence="3">PucR family transcriptional regulator</fullName>
    </submittedName>
</protein>
<dbReference type="InterPro" id="IPR051448">
    <property type="entry name" value="CdaR-like_regulators"/>
</dbReference>
<dbReference type="Gene3D" id="1.10.10.2840">
    <property type="entry name" value="PucR C-terminal helix-turn-helix domain"/>
    <property type="match status" value="1"/>
</dbReference>